<keyword evidence="2" id="KW-0456">Lyase</keyword>
<dbReference type="eggNOG" id="KOG3018">
    <property type="taxonomic scope" value="Eukaryota"/>
</dbReference>
<dbReference type="InterPro" id="IPR038917">
    <property type="entry name" value="Malonyl_CoA_deC"/>
</dbReference>
<dbReference type="InterPro" id="IPR042303">
    <property type="entry name" value="Malonyl_CoA_deC_C_sf"/>
</dbReference>
<dbReference type="Proteomes" id="UP000030680">
    <property type="component" value="Unassembled WGS sequence"/>
</dbReference>
<reference evidence="3" key="1">
    <citation type="journal article" date="2013" name="Science">
        <title>Gene transfer from bacteria and archaea facilitated evolution of an extremophilic eukaryote.</title>
        <authorList>
            <person name="Schonknecht G."/>
            <person name="Chen W.H."/>
            <person name="Ternes C.M."/>
            <person name="Barbier G.G."/>
            <person name="Shrestha R.P."/>
            <person name="Stanke M."/>
            <person name="Brautigam A."/>
            <person name="Baker B.J."/>
            <person name="Banfield J.F."/>
            <person name="Garavito R.M."/>
            <person name="Carr K."/>
            <person name="Wilkerson C."/>
            <person name="Rensing S.A."/>
            <person name="Gagneul D."/>
            <person name="Dickenson N.E."/>
            <person name="Oesterhelt C."/>
            <person name="Lercher M.J."/>
            <person name="Weber A.P."/>
        </authorList>
    </citation>
    <scope>NUCLEOTIDE SEQUENCE [LARGE SCALE GENOMIC DNA]</scope>
    <source>
        <strain evidence="3">074W</strain>
    </source>
</reference>
<keyword evidence="3" id="KW-1185">Reference proteome</keyword>
<gene>
    <name evidence="2" type="ORF">Gasu_57990</name>
</gene>
<dbReference type="GeneID" id="17085532"/>
<dbReference type="PANTHER" id="PTHR28641:SF1">
    <property type="entry name" value="MALONYL-COA DECARBOXYLASE, MITOCHONDRIAL"/>
    <property type="match status" value="1"/>
</dbReference>
<dbReference type="GO" id="GO:0006085">
    <property type="term" value="P:acetyl-CoA biosynthetic process"/>
    <property type="evidence" value="ECO:0007669"/>
    <property type="project" value="TreeGrafter"/>
</dbReference>
<accession>M2WRV9</accession>
<sequence>MIKHSQRVGKTFSWLSLRKHWDFYFSRLSTTYSFTLKNETKNNSVIRVAEEYMQCLTERARTPKTLVSLSQQNKTQLDSRELWIRGKQAWLHAKLKEFLQSVTVDTQKYQKKKKKLCYAIIDKLGWTFADTLLSFNWQERRNITALILADFPVNNIATKENGDYLLQGIQEEDAVRKESLVTDSLQAGWSDDIVSFRQPLQDTAEVEPLSYTDMHDSQKGEGNKATAMRSFDRDWQFYDIFLSGIASHPAGLEVACEWRRTLHDLCLPVNAVGVADYFGNQAIDTKAIILSAQICLSFLMRHIEIYFRQCFLCIETVDAVNMNTFTRSYRSCLLRASVLPSVPEVDFLKRIQRPGRKVFVLVHQSALDYPLAFAELALTRQLPNTLDELIQLELNWSDLESGSLQEPFFVVLLECFPTGRASKMGLTKTMIDMLLQKLKRQYSMSIKTIYTLSHIRGLLPWMKKQVERHKATHNSQGTSLLKSAANVLSQVLLANGRPKSIEQLNRPLLEENKQALLAICAHYLIRVRRNGGLPADSCTALHLSNGARLTDICWYSDNSTSSVGHSALMMSRFCYHLDSKQYYAYYFASRNFVNTSDEVQYWLNQFKLLSTTDEFDNRV</sequence>
<dbReference type="OrthoDB" id="426718at2759"/>
<protein>
    <submittedName>
        <fullName evidence="2">Malonyl-CoA decarboxylase</fullName>
        <ecNumber evidence="2">4.1.1.9</ecNumber>
    </submittedName>
</protein>
<dbReference type="AlphaFoldDB" id="M2WRV9"/>
<dbReference type="EMBL" id="KB454546">
    <property type="protein sequence ID" value="EME26565.1"/>
    <property type="molecule type" value="Genomic_DNA"/>
</dbReference>
<evidence type="ECO:0000313" key="2">
    <source>
        <dbReference type="EMBL" id="EME26565.1"/>
    </source>
</evidence>
<dbReference type="GO" id="GO:0006633">
    <property type="term" value="P:fatty acid biosynthetic process"/>
    <property type="evidence" value="ECO:0007669"/>
    <property type="project" value="InterPro"/>
</dbReference>
<evidence type="ECO:0000313" key="3">
    <source>
        <dbReference type="Proteomes" id="UP000030680"/>
    </source>
</evidence>
<dbReference type="GO" id="GO:0050080">
    <property type="term" value="F:malonyl-CoA decarboxylase activity"/>
    <property type="evidence" value="ECO:0007669"/>
    <property type="project" value="UniProtKB-EC"/>
</dbReference>
<organism evidence="2 3">
    <name type="scientific">Galdieria sulphuraria</name>
    <name type="common">Red alga</name>
    <dbReference type="NCBI Taxonomy" id="130081"/>
    <lineage>
        <taxon>Eukaryota</taxon>
        <taxon>Rhodophyta</taxon>
        <taxon>Bangiophyceae</taxon>
        <taxon>Galdieriales</taxon>
        <taxon>Galdieriaceae</taxon>
        <taxon>Galdieria</taxon>
    </lineage>
</organism>
<dbReference type="GO" id="GO:2001294">
    <property type="term" value="P:malonyl-CoA catabolic process"/>
    <property type="evidence" value="ECO:0007669"/>
    <property type="project" value="TreeGrafter"/>
</dbReference>
<dbReference type="EC" id="4.1.1.9" evidence="2"/>
<name>M2WRV9_GALSU</name>
<proteinExistence type="predicted"/>
<dbReference type="Pfam" id="PF05292">
    <property type="entry name" value="MCD"/>
    <property type="match status" value="1"/>
</dbReference>
<dbReference type="RefSeq" id="XP_005703085.1">
    <property type="nucleotide sequence ID" value="XM_005703028.1"/>
</dbReference>
<dbReference type="InterPro" id="IPR007956">
    <property type="entry name" value="Malonyl_CoA_deC_C"/>
</dbReference>
<dbReference type="Gramene" id="EME26565">
    <property type="protein sequence ID" value="EME26565"/>
    <property type="gene ID" value="Gasu_57990"/>
</dbReference>
<dbReference type="Gene3D" id="3.40.630.150">
    <property type="entry name" value="Malonyl-CoA decarboxylase, catalytic domain"/>
    <property type="match status" value="1"/>
</dbReference>
<dbReference type="GO" id="GO:0005782">
    <property type="term" value="C:peroxisomal matrix"/>
    <property type="evidence" value="ECO:0007669"/>
    <property type="project" value="TreeGrafter"/>
</dbReference>
<dbReference type="KEGG" id="gsl:Gasu_57990"/>
<dbReference type="GO" id="GO:0005759">
    <property type="term" value="C:mitochondrial matrix"/>
    <property type="evidence" value="ECO:0007669"/>
    <property type="project" value="TreeGrafter"/>
</dbReference>
<evidence type="ECO:0000259" key="1">
    <source>
        <dbReference type="Pfam" id="PF05292"/>
    </source>
</evidence>
<dbReference type="PANTHER" id="PTHR28641">
    <property type="match status" value="1"/>
</dbReference>
<feature type="domain" description="Malonyl-CoA decarboxylase C-terminal" evidence="1">
    <location>
        <begin position="346"/>
        <end position="575"/>
    </location>
</feature>